<feature type="region of interest" description="Disordered" evidence="2">
    <location>
        <begin position="49"/>
        <end position="188"/>
    </location>
</feature>
<dbReference type="RefSeq" id="XP_004344097.1">
    <property type="nucleotide sequence ID" value="XM_004344047.1"/>
</dbReference>
<dbReference type="GeneID" id="14921564"/>
<dbReference type="Gene3D" id="1.10.10.10">
    <property type="entry name" value="Winged helix-like DNA-binding domain superfamily/Winged helix DNA-binding domain"/>
    <property type="match status" value="1"/>
</dbReference>
<feature type="compositionally biased region" description="Low complexity" evidence="2">
    <location>
        <begin position="143"/>
        <end position="171"/>
    </location>
</feature>
<evidence type="ECO:0000256" key="1">
    <source>
        <dbReference type="ARBA" id="ARBA00023125"/>
    </source>
</evidence>
<sequence>MTKEEIFADYLRMCENDHKAPLMASMFGKLVHRAFPGLRSSRLGARGQSKHCYKCLRRRSPTTTTANPPPSSRSTATATSRPRSATYPTSSTAPTSSVGHSLSSTILATVAHRRSRDKEEAPEKKPAEPRRDQLSTSSPWPATTCTTNSSTPPTSPTSSYYLGSLGSTSSPRTTCGSSPPRLVDVNWRPQIQPTGPVKSEGSSPLLHYAAQTNASFVHPLGFANHQSACEHSAHSSSSALADVGVGQHADQLTRMDPPAYISPLEVDYFQLSDLSDFCPSPTLTTPTSVAPSTTTPTSTTSASSWSSGVDDIERFRSFLTGLAHGDIGLPGEDYRNFGASTSPDLLFRQYRRLDSAGSSPVATHMWLHPGLSLDTSHHGVM</sequence>
<protein>
    <recommendedName>
        <fullName evidence="3">RFX-type winged-helix domain-containing protein</fullName>
    </recommendedName>
</protein>
<keyword evidence="5" id="KW-1185">Reference proteome</keyword>
<dbReference type="PANTHER" id="PTHR12619:SF21">
    <property type="entry name" value="RFX-TYPE WINGED-HELIX DOMAIN-CONTAINING PROTEIN"/>
    <property type="match status" value="1"/>
</dbReference>
<proteinExistence type="predicted"/>
<evidence type="ECO:0000313" key="5">
    <source>
        <dbReference type="Proteomes" id="UP000011083"/>
    </source>
</evidence>
<gene>
    <name evidence="4" type="ORF">ACA1_054400</name>
</gene>
<dbReference type="VEuPathDB" id="AmoebaDB:ACA1_054400"/>
<name>L8H5B5_ACACF</name>
<feature type="compositionally biased region" description="Basic residues" evidence="2">
    <location>
        <begin position="49"/>
        <end position="60"/>
    </location>
</feature>
<dbReference type="InterPro" id="IPR003150">
    <property type="entry name" value="DNA-bd_RFX"/>
</dbReference>
<dbReference type="GO" id="GO:0000981">
    <property type="term" value="F:DNA-binding transcription factor activity, RNA polymerase II-specific"/>
    <property type="evidence" value="ECO:0007669"/>
    <property type="project" value="TreeGrafter"/>
</dbReference>
<dbReference type="GO" id="GO:0000978">
    <property type="term" value="F:RNA polymerase II cis-regulatory region sequence-specific DNA binding"/>
    <property type="evidence" value="ECO:0007669"/>
    <property type="project" value="TreeGrafter"/>
</dbReference>
<dbReference type="PANTHER" id="PTHR12619">
    <property type="entry name" value="RFX TRANSCRIPTION FACTOR FAMILY"/>
    <property type="match status" value="1"/>
</dbReference>
<feature type="compositionally biased region" description="Basic and acidic residues" evidence="2">
    <location>
        <begin position="116"/>
        <end position="133"/>
    </location>
</feature>
<feature type="compositionally biased region" description="Low complexity" evidence="2">
    <location>
        <begin position="61"/>
        <end position="97"/>
    </location>
</feature>
<dbReference type="KEGG" id="acan:ACA1_054400"/>
<keyword evidence="1" id="KW-0238">DNA-binding</keyword>
<evidence type="ECO:0000259" key="3">
    <source>
        <dbReference type="PROSITE" id="PS51526"/>
    </source>
</evidence>
<dbReference type="Pfam" id="PF02257">
    <property type="entry name" value="RFX_DNA_binding"/>
    <property type="match status" value="1"/>
</dbReference>
<evidence type="ECO:0000256" key="2">
    <source>
        <dbReference type="SAM" id="MobiDB-lite"/>
    </source>
</evidence>
<feature type="compositionally biased region" description="Polar residues" evidence="2">
    <location>
        <begin position="98"/>
        <end position="107"/>
    </location>
</feature>
<dbReference type="Proteomes" id="UP000011083">
    <property type="component" value="Unassembled WGS sequence"/>
</dbReference>
<organism evidence="4 5">
    <name type="scientific">Acanthamoeba castellanii (strain ATCC 30010 / Neff)</name>
    <dbReference type="NCBI Taxonomy" id="1257118"/>
    <lineage>
        <taxon>Eukaryota</taxon>
        <taxon>Amoebozoa</taxon>
        <taxon>Discosea</taxon>
        <taxon>Longamoebia</taxon>
        <taxon>Centramoebida</taxon>
        <taxon>Acanthamoebidae</taxon>
        <taxon>Acanthamoeba</taxon>
    </lineage>
</organism>
<dbReference type="InterPro" id="IPR036390">
    <property type="entry name" value="WH_DNA-bd_sf"/>
</dbReference>
<dbReference type="AlphaFoldDB" id="L8H5B5"/>
<reference evidence="4 5" key="1">
    <citation type="journal article" date="2013" name="Genome Biol.">
        <title>Genome of Acanthamoeba castellanii highlights extensive lateral gene transfer and early evolution of tyrosine kinase signaling.</title>
        <authorList>
            <person name="Clarke M."/>
            <person name="Lohan A.J."/>
            <person name="Liu B."/>
            <person name="Lagkouvardos I."/>
            <person name="Roy S."/>
            <person name="Zafar N."/>
            <person name="Bertelli C."/>
            <person name="Schilde C."/>
            <person name="Kianianmomeni A."/>
            <person name="Burglin T.R."/>
            <person name="Frech C."/>
            <person name="Turcotte B."/>
            <person name="Kopec K.O."/>
            <person name="Synnott J.M."/>
            <person name="Choo C."/>
            <person name="Paponov I."/>
            <person name="Finkler A."/>
            <person name="Soon Heng Tan C."/>
            <person name="Hutchins A.P."/>
            <person name="Weinmeier T."/>
            <person name="Rattei T."/>
            <person name="Chu J.S."/>
            <person name="Gimenez G."/>
            <person name="Irimia M."/>
            <person name="Rigden D.J."/>
            <person name="Fitzpatrick D.A."/>
            <person name="Lorenzo-Morales J."/>
            <person name="Bateman A."/>
            <person name="Chiu C.H."/>
            <person name="Tang P."/>
            <person name="Hegemann P."/>
            <person name="Fromm H."/>
            <person name="Raoult D."/>
            <person name="Greub G."/>
            <person name="Miranda-Saavedra D."/>
            <person name="Chen N."/>
            <person name="Nash P."/>
            <person name="Ginger M.L."/>
            <person name="Horn M."/>
            <person name="Schaap P."/>
            <person name="Caler L."/>
            <person name="Loftus B."/>
        </authorList>
    </citation>
    <scope>NUCLEOTIDE SEQUENCE [LARGE SCALE GENOMIC DNA]</scope>
    <source>
        <strain evidence="4 5">Neff</strain>
    </source>
</reference>
<feature type="domain" description="RFX-type winged-helix" evidence="3">
    <location>
        <begin position="1"/>
        <end position="60"/>
    </location>
</feature>
<dbReference type="OrthoDB" id="10056949at2759"/>
<dbReference type="PROSITE" id="PS51526">
    <property type="entry name" value="RFX_DBD"/>
    <property type="match status" value="1"/>
</dbReference>
<dbReference type="InterPro" id="IPR036388">
    <property type="entry name" value="WH-like_DNA-bd_sf"/>
</dbReference>
<evidence type="ECO:0000313" key="4">
    <source>
        <dbReference type="EMBL" id="ELR20694.1"/>
    </source>
</evidence>
<dbReference type="InterPro" id="IPR039779">
    <property type="entry name" value="RFX-like"/>
</dbReference>
<accession>L8H5B5</accession>
<dbReference type="SUPFAM" id="SSF46785">
    <property type="entry name" value="Winged helix' DNA-binding domain"/>
    <property type="match status" value="1"/>
</dbReference>
<dbReference type="EMBL" id="KB007909">
    <property type="protein sequence ID" value="ELR20694.1"/>
    <property type="molecule type" value="Genomic_DNA"/>
</dbReference>
<feature type="region of interest" description="Disordered" evidence="2">
    <location>
        <begin position="285"/>
        <end position="306"/>
    </location>
</feature>